<sequence>MDELKGTDQCFNNNYSNSFIQFKNLLLESAKDNDFTAEMALRHEWLSEMN</sequence>
<reference evidence="1 2" key="2">
    <citation type="submission" date="2017-10" db="EMBL/GenBank/DDBJ databases">
        <title>Extensive intraspecific genome diversity in a model arbuscular mycorrhizal fungus.</title>
        <authorList>
            <person name="Chen E.C.H."/>
            <person name="Morin E."/>
            <person name="Baudet D."/>
            <person name="Noel J."/>
            <person name="Ndikumana S."/>
            <person name="Charron P."/>
            <person name="St-Onge C."/>
            <person name="Giorgi J."/>
            <person name="Grigoriev I.V."/>
            <person name="Roux C."/>
            <person name="Martin F.M."/>
            <person name="Corradi N."/>
        </authorList>
    </citation>
    <scope>NUCLEOTIDE SEQUENCE [LARGE SCALE GENOMIC DNA]</scope>
    <source>
        <strain evidence="1 2">C2</strain>
    </source>
</reference>
<protein>
    <submittedName>
        <fullName evidence="1">Uncharacterized protein</fullName>
    </submittedName>
</protein>
<dbReference type="VEuPathDB" id="FungiDB:RhiirA1_449273"/>
<dbReference type="VEuPathDB" id="FungiDB:FUN_025589"/>
<reference evidence="1 2" key="1">
    <citation type="submission" date="2016-04" db="EMBL/GenBank/DDBJ databases">
        <title>Genome analyses suggest a sexual origin of heterokaryosis in a supposedly ancient asexual fungus.</title>
        <authorList>
            <person name="Ropars J."/>
            <person name="Sedzielewska K."/>
            <person name="Noel J."/>
            <person name="Charron P."/>
            <person name="Farinelli L."/>
            <person name="Marton T."/>
            <person name="Kruger M."/>
            <person name="Pelin A."/>
            <person name="Brachmann A."/>
            <person name="Corradi N."/>
        </authorList>
    </citation>
    <scope>NUCLEOTIDE SEQUENCE [LARGE SCALE GENOMIC DNA]</scope>
    <source>
        <strain evidence="1 2">C2</strain>
    </source>
</reference>
<dbReference type="EMBL" id="LLXL01000941">
    <property type="protein sequence ID" value="PKK67590.1"/>
    <property type="molecule type" value="Genomic_DNA"/>
</dbReference>
<dbReference type="VEuPathDB" id="FungiDB:RhiirFUN_024988"/>
<dbReference type="AlphaFoldDB" id="A0A2N1N161"/>
<dbReference type="Proteomes" id="UP000233469">
    <property type="component" value="Unassembled WGS sequence"/>
</dbReference>
<evidence type="ECO:0000313" key="1">
    <source>
        <dbReference type="EMBL" id="PKK67590.1"/>
    </source>
</evidence>
<organism evidence="1 2">
    <name type="scientific">Rhizophagus irregularis</name>
    <dbReference type="NCBI Taxonomy" id="588596"/>
    <lineage>
        <taxon>Eukaryota</taxon>
        <taxon>Fungi</taxon>
        <taxon>Fungi incertae sedis</taxon>
        <taxon>Mucoromycota</taxon>
        <taxon>Glomeromycotina</taxon>
        <taxon>Glomeromycetes</taxon>
        <taxon>Glomerales</taxon>
        <taxon>Glomeraceae</taxon>
        <taxon>Rhizophagus</taxon>
    </lineage>
</organism>
<accession>A0A2N1N161</accession>
<proteinExistence type="predicted"/>
<evidence type="ECO:0000313" key="2">
    <source>
        <dbReference type="Proteomes" id="UP000233469"/>
    </source>
</evidence>
<gene>
    <name evidence="1" type="ORF">RhiirC2_751529</name>
</gene>
<name>A0A2N1N161_9GLOM</name>
<feature type="non-terminal residue" evidence="1">
    <location>
        <position position="50"/>
    </location>
</feature>
<comment type="caution">
    <text evidence="1">The sequence shown here is derived from an EMBL/GenBank/DDBJ whole genome shotgun (WGS) entry which is preliminary data.</text>
</comment>